<evidence type="ECO:0000313" key="2">
    <source>
        <dbReference type="Proteomes" id="UP000054477"/>
    </source>
</evidence>
<reference evidence="2" key="2">
    <citation type="submission" date="2015-01" db="EMBL/GenBank/DDBJ databases">
        <title>Evolutionary Origins and Diversification of the Mycorrhizal Mutualists.</title>
        <authorList>
            <consortium name="DOE Joint Genome Institute"/>
            <consortium name="Mycorrhizal Genomics Consortium"/>
            <person name="Kohler A."/>
            <person name="Kuo A."/>
            <person name="Nagy L.G."/>
            <person name="Floudas D."/>
            <person name="Copeland A."/>
            <person name="Barry K.W."/>
            <person name="Cichocki N."/>
            <person name="Veneault-Fourrey C."/>
            <person name="LaButti K."/>
            <person name="Lindquist E.A."/>
            <person name="Lipzen A."/>
            <person name="Lundell T."/>
            <person name="Morin E."/>
            <person name="Murat C."/>
            <person name="Riley R."/>
            <person name="Ohm R."/>
            <person name="Sun H."/>
            <person name="Tunlid A."/>
            <person name="Henrissat B."/>
            <person name="Grigoriev I.V."/>
            <person name="Hibbett D.S."/>
            <person name="Martin F."/>
        </authorList>
    </citation>
    <scope>NUCLEOTIDE SEQUENCE [LARGE SCALE GENOMIC DNA]</scope>
    <source>
        <strain evidence="2">LaAM-08-1</strain>
    </source>
</reference>
<dbReference type="Proteomes" id="UP000054477">
    <property type="component" value="Unassembled WGS sequence"/>
</dbReference>
<dbReference type="AlphaFoldDB" id="A0A0C9WYM8"/>
<dbReference type="EMBL" id="KN838812">
    <property type="protein sequence ID" value="KIJ94048.1"/>
    <property type="molecule type" value="Genomic_DNA"/>
</dbReference>
<accession>A0A0C9WYM8</accession>
<name>A0A0C9WYM8_9AGAR</name>
<reference evidence="1 2" key="1">
    <citation type="submission" date="2014-04" db="EMBL/GenBank/DDBJ databases">
        <authorList>
            <consortium name="DOE Joint Genome Institute"/>
            <person name="Kuo A."/>
            <person name="Kohler A."/>
            <person name="Nagy L.G."/>
            <person name="Floudas D."/>
            <person name="Copeland A."/>
            <person name="Barry K.W."/>
            <person name="Cichocki N."/>
            <person name="Veneault-Fourrey C."/>
            <person name="LaButti K."/>
            <person name="Lindquist E.A."/>
            <person name="Lipzen A."/>
            <person name="Lundell T."/>
            <person name="Morin E."/>
            <person name="Murat C."/>
            <person name="Sun H."/>
            <person name="Tunlid A."/>
            <person name="Henrissat B."/>
            <person name="Grigoriev I.V."/>
            <person name="Hibbett D.S."/>
            <person name="Martin F."/>
            <person name="Nordberg H.P."/>
            <person name="Cantor M.N."/>
            <person name="Hua S.X."/>
        </authorList>
    </citation>
    <scope>NUCLEOTIDE SEQUENCE [LARGE SCALE GENOMIC DNA]</scope>
    <source>
        <strain evidence="1 2">LaAM-08-1</strain>
    </source>
</reference>
<sequence>MSFPNDEIDMANESFVCISSDQANEIREFYTRLIDDGRVEAEARQATKEYISMMREEYIFEKETEEFEEFVTKAIEESTGKEGQNCEEEKTE</sequence>
<evidence type="ECO:0000313" key="1">
    <source>
        <dbReference type="EMBL" id="KIJ94048.1"/>
    </source>
</evidence>
<gene>
    <name evidence="1" type="ORF">K443DRAFT_684070</name>
</gene>
<keyword evidence="2" id="KW-1185">Reference proteome</keyword>
<protein>
    <submittedName>
        <fullName evidence="1">Uncharacterized protein</fullName>
    </submittedName>
</protein>
<dbReference type="HOGENOM" id="CLU_2413583_0_0_1"/>
<proteinExistence type="predicted"/>
<organism evidence="1 2">
    <name type="scientific">Laccaria amethystina LaAM-08-1</name>
    <dbReference type="NCBI Taxonomy" id="1095629"/>
    <lineage>
        <taxon>Eukaryota</taxon>
        <taxon>Fungi</taxon>
        <taxon>Dikarya</taxon>
        <taxon>Basidiomycota</taxon>
        <taxon>Agaricomycotina</taxon>
        <taxon>Agaricomycetes</taxon>
        <taxon>Agaricomycetidae</taxon>
        <taxon>Agaricales</taxon>
        <taxon>Agaricineae</taxon>
        <taxon>Hydnangiaceae</taxon>
        <taxon>Laccaria</taxon>
    </lineage>
</organism>